<dbReference type="Proteomes" id="UP001596310">
    <property type="component" value="Unassembled WGS sequence"/>
</dbReference>
<evidence type="ECO:0000256" key="3">
    <source>
        <dbReference type="ARBA" id="ARBA00022475"/>
    </source>
</evidence>
<dbReference type="Pfam" id="PF00584">
    <property type="entry name" value="SecE"/>
    <property type="match status" value="1"/>
</dbReference>
<name>A0ABW1ULZ9_9LACO</name>
<protein>
    <recommendedName>
        <fullName evidence="9">Protein translocase subunit SecE</fullName>
    </recommendedName>
</protein>
<dbReference type="NCBIfam" id="TIGR00964">
    <property type="entry name" value="secE_bact"/>
    <property type="match status" value="1"/>
</dbReference>
<dbReference type="PANTHER" id="PTHR33910:SF1">
    <property type="entry name" value="PROTEIN TRANSLOCASE SUBUNIT SECE"/>
    <property type="match status" value="1"/>
</dbReference>
<evidence type="ECO:0000256" key="8">
    <source>
        <dbReference type="ARBA" id="ARBA00023136"/>
    </source>
</evidence>
<comment type="function">
    <text evidence="9">Essential subunit of the Sec protein translocation channel SecYEG. Clamps together the 2 halves of SecY. May contact the channel plug during translocation.</text>
</comment>
<keyword evidence="11" id="KW-1185">Reference proteome</keyword>
<comment type="caution">
    <text evidence="10">The sequence shown here is derived from an EMBL/GenBank/DDBJ whole genome shotgun (WGS) entry which is preliminary data.</text>
</comment>
<keyword evidence="5 9" id="KW-0653">Protein transport</keyword>
<keyword evidence="2 9" id="KW-0813">Transport</keyword>
<keyword evidence="6 9" id="KW-1133">Transmembrane helix</keyword>
<evidence type="ECO:0000256" key="9">
    <source>
        <dbReference type="HAMAP-Rule" id="MF_00422"/>
    </source>
</evidence>
<organism evidence="10 11">
    <name type="scientific">Lapidilactobacillus achengensis</name>
    <dbReference type="NCBI Taxonomy" id="2486000"/>
    <lineage>
        <taxon>Bacteria</taxon>
        <taxon>Bacillati</taxon>
        <taxon>Bacillota</taxon>
        <taxon>Bacilli</taxon>
        <taxon>Lactobacillales</taxon>
        <taxon>Lactobacillaceae</taxon>
        <taxon>Lapidilactobacillus</taxon>
    </lineage>
</organism>
<dbReference type="InterPro" id="IPR005807">
    <property type="entry name" value="SecE_bac"/>
</dbReference>
<keyword evidence="8 9" id="KW-0472">Membrane</keyword>
<evidence type="ECO:0000256" key="6">
    <source>
        <dbReference type="ARBA" id="ARBA00022989"/>
    </source>
</evidence>
<dbReference type="RefSeq" id="WP_125598879.1">
    <property type="nucleotide sequence ID" value="NZ_JBHSSM010000004.1"/>
</dbReference>
<dbReference type="Gene3D" id="1.20.5.1030">
    <property type="entry name" value="Preprotein translocase secy subunit"/>
    <property type="match status" value="1"/>
</dbReference>
<sequence length="61" mass="7165">MKRLFKFFGSVGQEMKLVEWPTMKQTRKDSWVVVSTSVLFAAYFALCDFVINKLLKLFVLK</sequence>
<gene>
    <name evidence="9 10" type="primary">secE</name>
    <name evidence="10" type="ORF">ACFQHW_00610</name>
</gene>
<dbReference type="EMBL" id="JBHSSM010000004">
    <property type="protein sequence ID" value="MFC6314071.1"/>
    <property type="molecule type" value="Genomic_DNA"/>
</dbReference>
<comment type="subcellular location">
    <subcellularLocation>
        <location evidence="9">Cell membrane</location>
        <topology evidence="9">Single-pass membrane protein</topology>
    </subcellularLocation>
    <subcellularLocation>
        <location evidence="1">Membrane</location>
    </subcellularLocation>
</comment>
<comment type="subunit">
    <text evidence="9">Component of the Sec protein translocase complex. Heterotrimer consisting of SecY, SecE and SecG subunits. The heterotrimers can form oligomers, although 1 heterotrimer is thought to be able to translocate proteins. Interacts with the ribosome. Interacts with SecDF, and other proteins may be involved. Interacts with SecA.</text>
</comment>
<evidence type="ECO:0000256" key="4">
    <source>
        <dbReference type="ARBA" id="ARBA00022692"/>
    </source>
</evidence>
<evidence type="ECO:0000256" key="2">
    <source>
        <dbReference type="ARBA" id="ARBA00022448"/>
    </source>
</evidence>
<feature type="transmembrane region" description="Helical" evidence="9">
    <location>
        <begin position="31"/>
        <end position="51"/>
    </location>
</feature>
<reference evidence="11" key="1">
    <citation type="journal article" date="2019" name="Int. J. Syst. Evol. Microbiol.">
        <title>The Global Catalogue of Microorganisms (GCM) 10K type strain sequencing project: providing services to taxonomists for standard genome sequencing and annotation.</title>
        <authorList>
            <consortium name="The Broad Institute Genomics Platform"/>
            <consortium name="The Broad Institute Genome Sequencing Center for Infectious Disease"/>
            <person name="Wu L."/>
            <person name="Ma J."/>
        </authorList>
    </citation>
    <scope>NUCLEOTIDE SEQUENCE [LARGE SCALE GENOMIC DNA]</scope>
    <source>
        <strain evidence="11">CCM 8897</strain>
    </source>
</reference>
<dbReference type="PANTHER" id="PTHR33910">
    <property type="entry name" value="PROTEIN TRANSLOCASE SUBUNIT SECE"/>
    <property type="match status" value="1"/>
</dbReference>
<evidence type="ECO:0000256" key="1">
    <source>
        <dbReference type="ARBA" id="ARBA00004370"/>
    </source>
</evidence>
<dbReference type="InterPro" id="IPR001901">
    <property type="entry name" value="Translocase_SecE/Sec61-g"/>
</dbReference>
<keyword evidence="3 9" id="KW-1003">Cell membrane</keyword>
<comment type="similarity">
    <text evidence="9">Belongs to the SecE/SEC61-gamma family.</text>
</comment>
<dbReference type="HAMAP" id="MF_00422">
    <property type="entry name" value="SecE"/>
    <property type="match status" value="1"/>
</dbReference>
<evidence type="ECO:0000313" key="11">
    <source>
        <dbReference type="Proteomes" id="UP001596310"/>
    </source>
</evidence>
<evidence type="ECO:0000256" key="7">
    <source>
        <dbReference type="ARBA" id="ARBA00023010"/>
    </source>
</evidence>
<proteinExistence type="inferred from homology"/>
<evidence type="ECO:0000256" key="5">
    <source>
        <dbReference type="ARBA" id="ARBA00022927"/>
    </source>
</evidence>
<keyword evidence="7 9" id="KW-0811">Translocation</keyword>
<keyword evidence="4 9" id="KW-0812">Transmembrane</keyword>
<accession>A0ABW1ULZ9</accession>
<dbReference type="InterPro" id="IPR038379">
    <property type="entry name" value="SecE_sf"/>
</dbReference>
<evidence type="ECO:0000313" key="10">
    <source>
        <dbReference type="EMBL" id="MFC6314071.1"/>
    </source>
</evidence>